<dbReference type="NCBIfam" id="TIGR00546">
    <property type="entry name" value="lnt"/>
    <property type="match status" value="1"/>
</dbReference>
<keyword evidence="3 9" id="KW-1003">Cell membrane</keyword>
<dbReference type="InterPro" id="IPR045378">
    <property type="entry name" value="LNT_N"/>
</dbReference>
<dbReference type="Proteomes" id="UP001156882">
    <property type="component" value="Unassembled WGS sequence"/>
</dbReference>
<keyword evidence="8 9" id="KW-0012">Acyltransferase</keyword>
<dbReference type="HAMAP" id="MF_01148">
    <property type="entry name" value="Lnt"/>
    <property type="match status" value="1"/>
</dbReference>
<evidence type="ECO:0000256" key="1">
    <source>
        <dbReference type="ARBA" id="ARBA00004651"/>
    </source>
</evidence>
<evidence type="ECO:0000256" key="3">
    <source>
        <dbReference type="ARBA" id="ARBA00022475"/>
    </source>
</evidence>
<feature type="transmembrane region" description="Helical" evidence="9">
    <location>
        <begin position="182"/>
        <end position="204"/>
    </location>
</feature>
<evidence type="ECO:0000256" key="9">
    <source>
        <dbReference type="HAMAP-Rule" id="MF_01148"/>
    </source>
</evidence>
<evidence type="ECO:0000256" key="4">
    <source>
        <dbReference type="ARBA" id="ARBA00022679"/>
    </source>
</evidence>
<sequence>MIVRFASNIAALKGWRRAGVAFLAGAVAALAMAPFDIFPVLAISFPLAIWLLDGIALGAPDEPRPSLLRSLWSAARLGWWYGFGFFLAGLWWIGNAFLVDADQFAWLLPFAVLLLPAGLAFFMAAAFALARLAWSRGKARILAFAASIFATEWLRGHIFSGFPWNLFGYGLAAEIHLAQSLAIFGIYGLTLLALVLFATPVALAERDGWRWPVLSLVVLAALAGFGAWRLDQYPTRFVDKVQLRIMQPDVPQDAKFNPGMRNQIMAQYLALSRQPTPDGVDGMAKVTHLIWPESAFPFLVAQDDDALKALGDLVAPNAVLLTGAGRAEENLDDGGNPDGGETSNSGTWRFFNSLHVIDATGTIIGNYDKVHLVPFGEYLPYQSFLESIGLQQLTEQRGGFTSGPGLRTLDIPNAPPVGVLICYEAIFPGEAYDPANRPGWLLNVTNDAWFGMTPGPYQHFVEVRARSIEEGLPLVRAGNDGISAVIDPVGRIVASLPLGVSGVLDSRLPEGLPPTVFVKAGNTIIATLFLLATIGAIYGLWREQKRA</sequence>
<gene>
    <name evidence="9 11" type="primary">lnt</name>
    <name evidence="11" type="ORF">GCM10007874_14310</name>
</gene>
<feature type="transmembrane region" description="Helical" evidence="9">
    <location>
        <begin position="523"/>
        <end position="541"/>
    </location>
</feature>
<evidence type="ECO:0000256" key="8">
    <source>
        <dbReference type="ARBA" id="ARBA00023315"/>
    </source>
</evidence>
<comment type="catalytic activity">
    <reaction evidence="9">
        <text>N-terminal S-1,2-diacyl-sn-glyceryl-L-cysteinyl-[lipoprotein] + a glycerophospholipid = N-acyl-S-1,2-diacyl-sn-glyceryl-L-cysteinyl-[lipoprotein] + a 2-acyl-sn-glycero-3-phospholipid + H(+)</text>
        <dbReference type="Rhea" id="RHEA:48228"/>
        <dbReference type="Rhea" id="RHEA-COMP:14681"/>
        <dbReference type="Rhea" id="RHEA-COMP:14684"/>
        <dbReference type="ChEBI" id="CHEBI:15378"/>
        <dbReference type="ChEBI" id="CHEBI:136912"/>
        <dbReference type="ChEBI" id="CHEBI:140656"/>
        <dbReference type="ChEBI" id="CHEBI:140657"/>
        <dbReference type="ChEBI" id="CHEBI:140660"/>
        <dbReference type="EC" id="2.3.1.269"/>
    </reaction>
</comment>
<protein>
    <recommendedName>
        <fullName evidence="9">Apolipoprotein N-acyltransferase</fullName>
        <shortName evidence="9">ALP N-acyltransferase</shortName>
        <ecNumber evidence="9">2.3.1.269</ecNumber>
    </recommendedName>
</protein>
<dbReference type="PANTHER" id="PTHR38686">
    <property type="entry name" value="APOLIPOPROTEIN N-ACYLTRANSFERASE"/>
    <property type="match status" value="1"/>
</dbReference>
<dbReference type="RefSeq" id="WP_284311232.1">
    <property type="nucleotide sequence ID" value="NZ_BSPC01000011.1"/>
</dbReference>
<accession>A0ABQ6CDZ0</accession>
<dbReference type="SUPFAM" id="SSF56317">
    <property type="entry name" value="Carbon-nitrogen hydrolase"/>
    <property type="match status" value="1"/>
</dbReference>
<evidence type="ECO:0000256" key="5">
    <source>
        <dbReference type="ARBA" id="ARBA00022692"/>
    </source>
</evidence>
<dbReference type="PROSITE" id="PS50263">
    <property type="entry name" value="CN_HYDROLASE"/>
    <property type="match status" value="1"/>
</dbReference>
<dbReference type="InterPro" id="IPR004563">
    <property type="entry name" value="Apolipo_AcylTrfase"/>
</dbReference>
<dbReference type="InterPro" id="IPR036526">
    <property type="entry name" value="C-N_Hydrolase_sf"/>
</dbReference>
<keyword evidence="4 9" id="KW-0808">Transferase</keyword>
<dbReference type="Pfam" id="PF00795">
    <property type="entry name" value="CN_hydrolase"/>
    <property type="match status" value="1"/>
</dbReference>
<evidence type="ECO:0000256" key="6">
    <source>
        <dbReference type="ARBA" id="ARBA00022989"/>
    </source>
</evidence>
<reference evidence="12" key="1">
    <citation type="journal article" date="2019" name="Int. J. Syst. Evol. Microbiol.">
        <title>The Global Catalogue of Microorganisms (GCM) 10K type strain sequencing project: providing services to taxonomists for standard genome sequencing and annotation.</title>
        <authorList>
            <consortium name="The Broad Institute Genomics Platform"/>
            <consortium name="The Broad Institute Genome Sequencing Center for Infectious Disease"/>
            <person name="Wu L."/>
            <person name="Ma J."/>
        </authorList>
    </citation>
    <scope>NUCLEOTIDE SEQUENCE [LARGE SCALE GENOMIC DNA]</scope>
    <source>
        <strain evidence="12">NBRC 101365</strain>
    </source>
</reference>
<keyword evidence="12" id="KW-1185">Reference proteome</keyword>
<evidence type="ECO:0000259" key="10">
    <source>
        <dbReference type="PROSITE" id="PS50263"/>
    </source>
</evidence>
<dbReference type="InterPro" id="IPR003010">
    <property type="entry name" value="C-N_Hydrolase"/>
</dbReference>
<comment type="caution">
    <text evidence="9">Lacks conserved residue(s) required for the propagation of feature annotation.</text>
</comment>
<dbReference type="CDD" id="cd07571">
    <property type="entry name" value="ALP_N-acyl_transferase"/>
    <property type="match status" value="1"/>
</dbReference>
<feature type="transmembrane region" description="Helical" evidence="9">
    <location>
        <begin position="211"/>
        <end position="230"/>
    </location>
</feature>
<dbReference type="PANTHER" id="PTHR38686:SF1">
    <property type="entry name" value="APOLIPOPROTEIN N-ACYLTRANSFERASE"/>
    <property type="match status" value="1"/>
</dbReference>
<keyword evidence="5 9" id="KW-0812">Transmembrane</keyword>
<dbReference type="Gene3D" id="3.60.110.10">
    <property type="entry name" value="Carbon-nitrogen hydrolase"/>
    <property type="match status" value="1"/>
</dbReference>
<organism evidence="11 12">
    <name type="scientific">Labrys miyagiensis</name>
    <dbReference type="NCBI Taxonomy" id="346912"/>
    <lineage>
        <taxon>Bacteria</taxon>
        <taxon>Pseudomonadati</taxon>
        <taxon>Pseudomonadota</taxon>
        <taxon>Alphaproteobacteria</taxon>
        <taxon>Hyphomicrobiales</taxon>
        <taxon>Xanthobacteraceae</taxon>
        <taxon>Labrys</taxon>
    </lineage>
</organism>
<keyword evidence="7 9" id="KW-0472">Membrane</keyword>
<feature type="domain" description="CN hydrolase" evidence="10">
    <location>
        <begin position="246"/>
        <end position="510"/>
    </location>
</feature>
<keyword evidence="6 9" id="KW-1133">Transmembrane helix</keyword>
<feature type="transmembrane region" description="Helical" evidence="9">
    <location>
        <begin position="78"/>
        <end position="98"/>
    </location>
</feature>
<comment type="function">
    <text evidence="9">Catalyzes the phospholipid dependent N-acylation of the N-terminal cysteine of apolipoprotein, the last step in lipoprotein maturation.</text>
</comment>
<comment type="pathway">
    <text evidence="9">Protein modification; lipoprotein biosynthesis (N-acyl transfer).</text>
</comment>
<proteinExistence type="inferred from homology"/>
<feature type="transmembrane region" description="Helical" evidence="9">
    <location>
        <begin position="104"/>
        <end position="129"/>
    </location>
</feature>
<dbReference type="EMBL" id="BSPC01000011">
    <property type="protein sequence ID" value="GLS18414.1"/>
    <property type="molecule type" value="Genomic_DNA"/>
</dbReference>
<dbReference type="EC" id="2.3.1.269" evidence="9"/>
<comment type="similarity">
    <text evidence="2 9">Belongs to the CN hydrolase family. Apolipoprotein N-acyltransferase subfamily.</text>
</comment>
<comment type="caution">
    <text evidence="11">The sequence shown here is derived from an EMBL/GenBank/DDBJ whole genome shotgun (WGS) entry which is preliminary data.</text>
</comment>
<evidence type="ECO:0000256" key="2">
    <source>
        <dbReference type="ARBA" id="ARBA00010065"/>
    </source>
</evidence>
<evidence type="ECO:0000313" key="12">
    <source>
        <dbReference type="Proteomes" id="UP001156882"/>
    </source>
</evidence>
<name>A0ABQ6CDZ0_9HYPH</name>
<evidence type="ECO:0000256" key="7">
    <source>
        <dbReference type="ARBA" id="ARBA00023136"/>
    </source>
</evidence>
<comment type="subcellular location">
    <subcellularLocation>
        <location evidence="1 9">Cell membrane</location>
        <topology evidence="1 9">Multi-pass membrane protein</topology>
    </subcellularLocation>
</comment>
<dbReference type="Pfam" id="PF20154">
    <property type="entry name" value="LNT_N"/>
    <property type="match status" value="1"/>
</dbReference>
<evidence type="ECO:0000313" key="11">
    <source>
        <dbReference type="EMBL" id="GLS18414.1"/>
    </source>
</evidence>